<comment type="caution">
    <text evidence="3">The sequence shown here is derived from an EMBL/GenBank/DDBJ whole genome shotgun (WGS) entry which is preliminary data.</text>
</comment>
<dbReference type="Proteomes" id="UP000663833">
    <property type="component" value="Unassembled WGS sequence"/>
</dbReference>
<evidence type="ECO:0000313" key="4">
    <source>
        <dbReference type="EMBL" id="CAF3458394.1"/>
    </source>
</evidence>
<dbReference type="InterPro" id="IPR021896">
    <property type="entry name" value="THAP9-like_HTH"/>
</dbReference>
<dbReference type="Pfam" id="PF12017">
    <property type="entry name" value="Tnp_P_element"/>
    <property type="match status" value="1"/>
</dbReference>
<evidence type="ECO:0000259" key="2">
    <source>
        <dbReference type="Pfam" id="PF12017"/>
    </source>
</evidence>
<evidence type="ECO:0000256" key="1">
    <source>
        <dbReference type="SAM" id="MobiDB-lite"/>
    </source>
</evidence>
<feature type="region of interest" description="Disordered" evidence="1">
    <location>
        <begin position="753"/>
        <end position="786"/>
    </location>
</feature>
<dbReference type="EMBL" id="CAJNYU010001708">
    <property type="protein sequence ID" value="CAF3458394.1"/>
    <property type="molecule type" value="Genomic_DNA"/>
</dbReference>
<feature type="compositionally biased region" description="Acidic residues" evidence="1">
    <location>
        <begin position="753"/>
        <end position="770"/>
    </location>
</feature>
<reference evidence="3" key="1">
    <citation type="submission" date="2021-02" db="EMBL/GenBank/DDBJ databases">
        <authorList>
            <person name="Nowell W R."/>
        </authorList>
    </citation>
    <scope>NUCLEOTIDE SEQUENCE</scope>
</reference>
<dbReference type="AlphaFoldDB" id="A0A817PXP2"/>
<evidence type="ECO:0000313" key="5">
    <source>
        <dbReference type="Proteomes" id="UP000663833"/>
    </source>
</evidence>
<accession>A0A817PXP2</accession>
<organism evidence="3 5">
    <name type="scientific">Rotaria socialis</name>
    <dbReference type="NCBI Taxonomy" id="392032"/>
    <lineage>
        <taxon>Eukaryota</taxon>
        <taxon>Metazoa</taxon>
        <taxon>Spiralia</taxon>
        <taxon>Gnathifera</taxon>
        <taxon>Rotifera</taxon>
        <taxon>Eurotatoria</taxon>
        <taxon>Bdelloidea</taxon>
        <taxon>Philodinida</taxon>
        <taxon>Philodinidae</taxon>
        <taxon>Rotaria</taxon>
    </lineage>
</organism>
<dbReference type="EMBL" id="CAJNYD010000022">
    <property type="protein sequence ID" value="CAF3181575.1"/>
    <property type="molecule type" value="Genomic_DNA"/>
</dbReference>
<name>A0A817PXP2_9BILA</name>
<proteinExistence type="predicted"/>
<gene>
    <name evidence="4" type="ORF">FME351_LOCUS13910</name>
    <name evidence="3" type="ORF">LUA448_LOCUS996</name>
</gene>
<evidence type="ECO:0000313" key="3">
    <source>
        <dbReference type="EMBL" id="CAF3181575.1"/>
    </source>
</evidence>
<feature type="domain" description="THAP9-like helix-turn-helix" evidence="2">
    <location>
        <begin position="144"/>
        <end position="208"/>
    </location>
</feature>
<sequence>MDDILAENVFALKNNEFYEFIQALVGQQMVEILKFQSITSTQSLIRNPNIFEIFNMNCSEPSFLMIRERSCFQLDNGAFIVKIGLINNLNCLLEFLKQQQQKQIKKSSNGDSYSSLSFDFINKYPLLKKLIIWYQRVDNENVDDQNNNTFLKHFIDTLTDNLAKSSNNFRYSNSIKNFALALYILGGKLTYEFIRLNLPGSLPHLSLLNSLISSSDSRISEGEFRFDQLQKHFDSLNVHYAFGSEDCTGIVKRIKYDSTTNAFTGFPSLLDRGVPIKSYYQTDSFDTLKLWFNSIDNASLLNVHMIQPVPSTDNSSISSPYLLSAYGIDNTATADDILQRWWYIFNQSLQRNIRIIGFSTDADPKYLRAMRLMSGFLGALPNFQVHQHPQAFQIKIKSHWSWFYLREQQLLLFFQDPTHLVTKWRNRLLSATAELYIGNQSISINHLHDIIENDTYSKLDHGLTKSDINPKDRQNFSSCFKLTSNDLFNILNADDDTRGTLLYLRMLKMIIVAYIEKTTTIVERLRSAWCVVFFCRLWFTWVKFKTFYSTQTRKKNKSKYFITQAAYLSVEINAHNLLYLISLVKQKQLPPQALHIHIFNSQACESIFRNTRALSGIYSTIVNFTVHDFLRRAQRLSLLNEIKCKQLQNGSVDNLVFPIHYKHRVERQSSFTHSQREIDEIDIEQVITDAYHQALDMLEGIDILNLLEKNDVLELKPLSEYLFRQLNFDSKKHNYSSQICNLDDEVFEIDDDNEEDETTNDLNMNEDNDDSSVNNDSTDEDEQNNARDLITTTKKDFSGVKVADKVQPHIEHTYFKVKLNHDTKFLHKQTACWLLTEDKSKLSNDRLLRVQQINK</sequence>
<dbReference type="Proteomes" id="UP000663869">
    <property type="component" value="Unassembled WGS sequence"/>
</dbReference>
<protein>
    <recommendedName>
        <fullName evidence="2">THAP9-like helix-turn-helix domain-containing protein</fullName>
    </recommendedName>
</protein>